<gene>
    <name evidence="2" type="ORF">GALL_474670</name>
</gene>
<comment type="caution">
    <text evidence="2">The sequence shown here is derived from an EMBL/GenBank/DDBJ whole genome shotgun (WGS) entry which is preliminary data.</text>
</comment>
<evidence type="ECO:0000256" key="1">
    <source>
        <dbReference type="SAM" id="MobiDB-lite"/>
    </source>
</evidence>
<name>A0A1J5PHJ3_9ZZZZ</name>
<sequence length="72" mass="7839">MSSSPSDFMRRMTAASDDRSTSGVVKRGRPAKSASSYNRMHTPLATRPQRPARCCAAAWLMGSTCNCSTLLR</sequence>
<feature type="region of interest" description="Disordered" evidence="1">
    <location>
        <begin position="1"/>
        <end position="44"/>
    </location>
</feature>
<dbReference type="EMBL" id="MLJW01003965">
    <property type="protein sequence ID" value="OIQ70918.1"/>
    <property type="molecule type" value="Genomic_DNA"/>
</dbReference>
<dbReference type="AlphaFoldDB" id="A0A1J5PHJ3"/>
<protein>
    <submittedName>
        <fullName evidence="2">Uncharacterized protein</fullName>
    </submittedName>
</protein>
<proteinExistence type="predicted"/>
<reference evidence="2" key="1">
    <citation type="submission" date="2016-10" db="EMBL/GenBank/DDBJ databases">
        <title>Sequence of Gallionella enrichment culture.</title>
        <authorList>
            <person name="Poehlein A."/>
            <person name="Muehling M."/>
            <person name="Daniel R."/>
        </authorList>
    </citation>
    <scope>NUCLEOTIDE SEQUENCE</scope>
</reference>
<accession>A0A1J5PHJ3</accession>
<evidence type="ECO:0000313" key="2">
    <source>
        <dbReference type="EMBL" id="OIQ70918.1"/>
    </source>
</evidence>
<organism evidence="2">
    <name type="scientific">mine drainage metagenome</name>
    <dbReference type="NCBI Taxonomy" id="410659"/>
    <lineage>
        <taxon>unclassified sequences</taxon>
        <taxon>metagenomes</taxon>
        <taxon>ecological metagenomes</taxon>
    </lineage>
</organism>